<accession>G4Q4M1</accession>
<gene>
    <name evidence="1" type="ordered locus">Acin_0699</name>
</gene>
<dbReference type="AlphaFoldDB" id="G4Q4M1"/>
<keyword evidence="2" id="KW-1185">Reference proteome</keyword>
<evidence type="ECO:0000313" key="2">
    <source>
        <dbReference type="Proteomes" id="UP000007093"/>
    </source>
</evidence>
<dbReference type="Proteomes" id="UP000007093">
    <property type="component" value="Chromosome"/>
</dbReference>
<evidence type="ECO:0008006" key="3">
    <source>
        <dbReference type="Google" id="ProtNLM"/>
    </source>
</evidence>
<dbReference type="InterPro" id="IPR026990">
    <property type="entry name" value="TnpW"/>
</dbReference>
<protein>
    <recommendedName>
        <fullName evidence="3">Chorismate synthase</fullName>
    </recommendedName>
</protein>
<reference evidence="1 2" key="1">
    <citation type="journal article" date="2011" name="J. Bacteriol.">
        <title>Complete genome sequence of Acidaminococcus intestini RYC-MR95, a Gram-negative bacterium from the phylum Firmicutes.</title>
        <authorList>
            <person name="D'Auria G."/>
            <person name="Galan J.C."/>
            <person name="Rodriguez-Alcayna M."/>
            <person name="Moya A."/>
            <person name="Baquero F."/>
            <person name="Latorre A."/>
        </authorList>
    </citation>
    <scope>NUCLEOTIDE SEQUENCE [LARGE SCALE GENOMIC DNA]</scope>
    <source>
        <strain evidence="1 2">RyC-MR95</strain>
    </source>
</reference>
<dbReference type="InParanoid" id="G4Q4M1"/>
<dbReference type="STRING" id="568816.Acin_0699"/>
<sequence>MTEIRIGNSVLVVSGYFKQDTTATAADKMLKVLEAEAATQKSAI</sequence>
<dbReference type="Pfam" id="PF14202">
    <property type="entry name" value="TnpW"/>
    <property type="match status" value="1"/>
</dbReference>
<proteinExistence type="predicted"/>
<name>G4Q4M1_ACIIR</name>
<dbReference type="KEGG" id="ain:Acin_0699"/>
<dbReference type="PATRIC" id="fig|568816.4.peg.679"/>
<dbReference type="HOGENOM" id="CLU_3211143_0_0_9"/>
<dbReference type="eggNOG" id="ENOG5032SBN">
    <property type="taxonomic scope" value="Bacteria"/>
</dbReference>
<organism evidence="1 2">
    <name type="scientific">Acidaminococcus intestini (strain RyC-MR95)</name>
    <dbReference type="NCBI Taxonomy" id="568816"/>
    <lineage>
        <taxon>Bacteria</taxon>
        <taxon>Bacillati</taxon>
        <taxon>Bacillota</taxon>
        <taxon>Negativicutes</taxon>
        <taxon>Acidaminococcales</taxon>
        <taxon>Acidaminococcaceae</taxon>
        <taxon>Acidaminococcus</taxon>
    </lineage>
</organism>
<evidence type="ECO:0000313" key="1">
    <source>
        <dbReference type="EMBL" id="AEQ21934.1"/>
    </source>
</evidence>
<dbReference type="EMBL" id="CP003058">
    <property type="protein sequence ID" value="AEQ21934.1"/>
    <property type="molecule type" value="Genomic_DNA"/>
</dbReference>